<evidence type="ECO:0000313" key="4">
    <source>
        <dbReference type="Proteomes" id="UP000023152"/>
    </source>
</evidence>
<protein>
    <submittedName>
        <fullName evidence="3">Uncharacterized protein</fullName>
    </submittedName>
</protein>
<accession>X6LKH8</accession>
<sequence length="631" mass="73837">MKIDMERIRPEKEYLGMDQRPPPFEYDSDHPPLPLQKDQLQRGDTICVYHPIYCFWHVNYMFVELDDQHKILMFSSLDPRLPDEHKKLHIPYEESWPVIYRYTKAVKENAKLSEPQVVNSKLEISAKPLNKIDWKGVNPKIREQLHLYWHAHKNSFLRCLNLATKYIDEQWSYENLTLISGVGTFFRWKEAFGDKYVQKGDIDEEIQLIERVSLLKIDQVWIEEWKNKQNNTNPLPQEELKQQHIYSLESRAVESLEKSALVLTHDSNGNFGILCGYRALKDIEYDMKFLEKPAQYVFLLKRFVINEEFADQNSERTWDHLSIASLRYVVFISKKSSDLLLKGQVSEAKIKPALLKEALECAIQLYHGCKDKEADAQLQSDKDKEKKTGTTSSTSIQNESTSSTISNGKDSSKCETDTSTKEKTTEQQTASFFCFFFLKDHIPELLNPEVEGKSGFERWISHLSNEEDPEEFLCKKSLYCLMMLFDARQALLSCFSKLEPEFKHELTLKLDPKLGSLREAMTEAMNILKEQTNSILNLTEFNTILEAFDGNFESYEDNRLQQKLRKVKRDSLIVIKRLLPTFPKKYYMIFEIINNVYAFLFLRLFILLLLPSGHCCRKEELHINCGSSKEK</sequence>
<feature type="compositionally biased region" description="Basic and acidic residues" evidence="1">
    <location>
        <begin position="377"/>
        <end position="388"/>
    </location>
</feature>
<organism evidence="3 4">
    <name type="scientific">Reticulomyxa filosa</name>
    <dbReference type="NCBI Taxonomy" id="46433"/>
    <lineage>
        <taxon>Eukaryota</taxon>
        <taxon>Sar</taxon>
        <taxon>Rhizaria</taxon>
        <taxon>Retaria</taxon>
        <taxon>Foraminifera</taxon>
        <taxon>Monothalamids</taxon>
        <taxon>Reticulomyxidae</taxon>
        <taxon>Reticulomyxa</taxon>
    </lineage>
</organism>
<dbReference type="Proteomes" id="UP000023152">
    <property type="component" value="Unassembled WGS sequence"/>
</dbReference>
<reference evidence="3 4" key="1">
    <citation type="journal article" date="2013" name="Curr. Biol.">
        <title>The Genome of the Foraminiferan Reticulomyxa filosa.</title>
        <authorList>
            <person name="Glockner G."/>
            <person name="Hulsmann N."/>
            <person name="Schleicher M."/>
            <person name="Noegel A.A."/>
            <person name="Eichinger L."/>
            <person name="Gallinger C."/>
            <person name="Pawlowski J."/>
            <person name="Sierra R."/>
            <person name="Euteneuer U."/>
            <person name="Pillet L."/>
            <person name="Moustafa A."/>
            <person name="Platzer M."/>
            <person name="Groth M."/>
            <person name="Szafranski K."/>
            <person name="Schliwa M."/>
        </authorList>
    </citation>
    <scope>NUCLEOTIDE SEQUENCE [LARGE SCALE GENOMIC DNA]</scope>
</reference>
<keyword evidence="2" id="KW-1133">Transmembrane helix</keyword>
<keyword evidence="2" id="KW-0472">Membrane</keyword>
<comment type="caution">
    <text evidence="3">The sequence shown here is derived from an EMBL/GenBank/DDBJ whole genome shotgun (WGS) entry which is preliminary data.</text>
</comment>
<keyword evidence="2" id="KW-0812">Transmembrane</keyword>
<feature type="region of interest" description="Disordered" evidence="1">
    <location>
        <begin position="1"/>
        <end position="30"/>
    </location>
</feature>
<evidence type="ECO:0000313" key="3">
    <source>
        <dbReference type="EMBL" id="ETO02129.1"/>
    </source>
</evidence>
<name>X6LKH8_RETFI</name>
<feature type="compositionally biased region" description="Basic and acidic residues" evidence="1">
    <location>
        <begin position="410"/>
        <end position="422"/>
    </location>
</feature>
<keyword evidence="4" id="KW-1185">Reference proteome</keyword>
<evidence type="ECO:0000256" key="2">
    <source>
        <dbReference type="SAM" id="Phobius"/>
    </source>
</evidence>
<proteinExistence type="predicted"/>
<feature type="region of interest" description="Disordered" evidence="1">
    <location>
        <begin position="377"/>
        <end position="422"/>
    </location>
</feature>
<feature type="compositionally biased region" description="Basic and acidic residues" evidence="1">
    <location>
        <begin position="1"/>
        <end position="15"/>
    </location>
</feature>
<gene>
    <name evidence="3" type="ORF">RFI_35306</name>
</gene>
<feature type="compositionally biased region" description="Low complexity" evidence="1">
    <location>
        <begin position="389"/>
        <end position="409"/>
    </location>
</feature>
<evidence type="ECO:0000256" key="1">
    <source>
        <dbReference type="SAM" id="MobiDB-lite"/>
    </source>
</evidence>
<dbReference type="AlphaFoldDB" id="X6LKH8"/>
<dbReference type="EMBL" id="ASPP01036618">
    <property type="protein sequence ID" value="ETO02129.1"/>
    <property type="molecule type" value="Genomic_DNA"/>
</dbReference>
<feature type="transmembrane region" description="Helical" evidence="2">
    <location>
        <begin position="586"/>
        <end position="610"/>
    </location>
</feature>